<feature type="region of interest" description="Disordered" evidence="1">
    <location>
        <begin position="1"/>
        <end position="109"/>
    </location>
</feature>
<reference evidence="2 3" key="1">
    <citation type="journal article" date="2014" name="PLoS Genet.">
        <title>Analysis of the Phlebiopsis gigantea genome, transcriptome and secretome provides insight into its pioneer colonization strategies of wood.</title>
        <authorList>
            <person name="Hori C."/>
            <person name="Ishida T."/>
            <person name="Igarashi K."/>
            <person name="Samejima M."/>
            <person name="Suzuki H."/>
            <person name="Master E."/>
            <person name="Ferreira P."/>
            <person name="Ruiz-Duenas F.J."/>
            <person name="Held B."/>
            <person name="Canessa P."/>
            <person name="Larrondo L.F."/>
            <person name="Schmoll M."/>
            <person name="Druzhinina I.S."/>
            <person name="Kubicek C.P."/>
            <person name="Gaskell J.A."/>
            <person name="Kersten P."/>
            <person name="St John F."/>
            <person name="Glasner J."/>
            <person name="Sabat G."/>
            <person name="Splinter BonDurant S."/>
            <person name="Syed K."/>
            <person name="Yadav J."/>
            <person name="Mgbeahuruike A.C."/>
            <person name="Kovalchuk A."/>
            <person name="Asiegbu F.O."/>
            <person name="Lackner G."/>
            <person name="Hoffmeister D."/>
            <person name="Rencoret J."/>
            <person name="Gutierrez A."/>
            <person name="Sun H."/>
            <person name="Lindquist E."/>
            <person name="Barry K."/>
            <person name="Riley R."/>
            <person name="Grigoriev I.V."/>
            <person name="Henrissat B."/>
            <person name="Kues U."/>
            <person name="Berka R.M."/>
            <person name="Martinez A.T."/>
            <person name="Covert S.F."/>
            <person name="Blanchette R.A."/>
            <person name="Cullen D."/>
        </authorList>
    </citation>
    <scope>NUCLEOTIDE SEQUENCE [LARGE SCALE GENOMIC DNA]</scope>
    <source>
        <strain evidence="2 3">11061_1 CR5-6</strain>
    </source>
</reference>
<protein>
    <submittedName>
        <fullName evidence="2">Uncharacterized protein</fullName>
    </submittedName>
</protein>
<keyword evidence="3" id="KW-1185">Reference proteome</keyword>
<feature type="compositionally biased region" description="Basic and acidic residues" evidence="1">
    <location>
        <begin position="70"/>
        <end position="82"/>
    </location>
</feature>
<accession>A0A0C3PS87</accession>
<dbReference type="AlphaFoldDB" id="A0A0C3PS87"/>
<feature type="compositionally biased region" description="Basic and acidic residues" evidence="1">
    <location>
        <begin position="1"/>
        <end position="10"/>
    </location>
</feature>
<dbReference type="HOGENOM" id="CLU_2184909_0_0_1"/>
<evidence type="ECO:0000313" key="2">
    <source>
        <dbReference type="EMBL" id="KIP10213.1"/>
    </source>
</evidence>
<dbReference type="Proteomes" id="UP000053257">
    <property type="component" value="Unassembled WGS sequence"/>
</dbReference>
<sequence length="109" mass="11890">MAPAGHDAHPAPHAYDAGRAPHPQYAQQPAMGHGHSGPDSRPQTRNRPPTRTEGASPVIYQPEARQNEATSRRTPPERRTKGSDSASPMPLFTRQPLSLDRTRTSHSQA</sequence>
<proteinExistence type="predicted"/>
<organism evidence="2 3">
    <name type="scientific">Phlebiopsis gigantea (strain 11061_1 CR5-6)</name>
    <name type="common">White-rot fungus</name>
    <name type="synonym">Peniophora gigantea</name>
    <dbReference type="NCBI Taxonomy" id="745531"/>
    <lineage>
        <taxon>Eukaryota</taxon>
        <taxon>Fungi</taxon>
        <taxon>Dikarya</taxon>
        <taxon>Basidiomycota</taxon>
        <taxon>Agaricomycotina</taxon>
        <taxon>Agaricomycetes</taxon>
        <taxon>Polyporales</taxon>
        <taxon>Phanerochaetaceae</taxon>
        <taxon>Phlebiopsis</taxon>
    </lineage>
</organism>
<evidence type="ECO:0000256" key="1">
    <source>
        <dbReference type="SAM" id="MobiDB-lite"/>
    </source>
</evidence>
<feature type="compositionally biased region" description="Low complexity" evidence="1">
    <location>
        <begin position="41"/>
        <end position="52"/>
    </location>
</feature>
<evidence type="ECO:0000313" key="3">
    <source>
        <dbReference type="Proteomes" id="UP000053257"/>
    </source>
</evidence>
<gene>
    <name evidence="2" type="ORF">PHLGIDRAFT_18378</name>
</gene>
<dbReference type="EMBL" id="KN840457">
    <property type="protein sequence ID" value="KIP10213.1"/>
    <property type="molecule type" value="Genomic_DNA"/>
</dbReference>
<name>A0A0C3PS87_PHLG1</name>